<evidence type="ECO:0000256" key="2">
    <source>
        <dbReference type="PIRSR" id="PIRSR601461-1"/>
    </source>
</evidence>
<feature type="chain" id="PRO_5001639747" description="Peptidase A1 domain-containing protein" evidence="3">
    <location>
        <begin position="33"/>
        <end position="465"/>
    </location>
</feature>
<dbReference type="OrthoDB" id="2747330at2759"/>
<dbReference type="InterPro" id="IPR032861">
    <property type="entry name" value="TAXi_N"/>
</dbReference>
<feature type="active site" evidence="2">
    <location>
        <position position="343"/>
    </location>
</feature>
<dbReference type="Proteomes" id="UP000027138">
    <property type="component" value="Unassembled WGS sequence"/>
</dbReference>
<dbReference type="MEROPS" id="A01.050"/>
<dbReference type="EMBL" id="KK914539">
    <property type="protein sequence ID" value="KDP33484.1"/>
    <property type="molecule type" value="Genomic_DNA"/>
</dbReference>
<dbReference type="InterPro" id="IPR001461">
    <property type="entry name" value="Aspartic_peptidase_A1"/>
</dbReference>
<dbReference type="PANTHER" id="PTHR13683">
    <property type="entry name" value="ASPARTYL PROTEASES"/>
    <property type="match status" value="1"/>
</dbReference>
<evidence type="ECO:0000313" key="5">
    <source>
        <dbReference type="EMBL" id="KDP33484.1"/>
    </source>
</evidence>
<dbReference type="CDD" id="cd05472">
    <property type="entry name" value="cnd41_like"/>
    <property type="match status" value="1"/>
</dbReference>
<keyword evidence="3" id="KW-0732">Signal</keyword>
<dbReference type="GO" id="GO:0006508">
    <property type="term" value="P:proteolysis"/>
    <property type="evidence" value="ECO:0007669"/>
    <property type="project" value="InterPro"/>
</dbReference>
<protein>
    <recommendedName>
        <fullName evidence="4">Peptidase A1 domain-containing protein</fullName>
    </recommendedName>
</protein>
<dbReference type="InterPro" id="IPR021109">
    <property type="entry name" value="Peptidase_aspartic_dom_sf"/>
</dbReference>
<dbReference type="SUPFAM" id="SSF50630">
    <property type="entry name" value="Acid proteases"/>
    <property type="match status" value="1"/>
</dbReference>
<keyword evidence="6" id="KW-1185">Reference proteome</keyword>
<organism evidence="5 6">
    <name type="scientific">Jatropha curcas</name>
    <name type="common">Barbados nut</name>
    <dbReference type="NCBI Taxonomy" id="180498"/>
    <lineage>
        <taxon>Eukaryota</taxon>
        <taxon>Viridiplantae</taxon>
        <taxon>Streptophyta</taxon>
        <taxon>Embryophyta</taxon>
        <taxon>Tracheophyta</taxon>
        <taxon>Spermatophyta</taxon>
        <taxon>Magnoliopsida</taxon>
        <taxon>eudicotyledons</taxon>
        <taxon>Gunneridae</taxon>
        <taxon>Pentapetalae</taxon>
        <taxon>rosids</taxon>
        <taxon>fabids</taxon>
        <taxon>Malpighiales</taxon>
        <taxon>Euphorbiaceae</taxon>
        <taxon>Crotonoideae</taxon>
        <taxon>Jatropheae</taxon>
        <taxon>Jatropha</taxon>
    </lineage>
</organism>
<dbReference type="InterPro" id="IPR033873">
    <property type="entry name" value="CND41-like"/>
</dbReference>
<dbReference type="PANTHER" id="PTHR13683:SF828">
    <property type="entry name" value="PEPTIDASE A1 DOMAIN-CONTAINING PROTEIN"/>
    <property type="match status" value="1"/>
</dbReference>
<feature type="signal peptide" evidence="3">
    <location>
        <begin position="1"/>
        <end position="32"/>
    </location>
</feature>
<dbReference type="PROSITE" id="PS51767">
    <property type="entry name" value="PEPTIDASE_A1"/>
    <property type="match status" value="1"/>
</dbReference>
<dbReference type="InterPro" id="IPR032799">
    <property type="entry name" value="TAXi_C"/>
</dbReference>
<evidence type="ECO:0000256" key="1">
    <source>
        <dbReference type="ARBA" id="ARBA00007447"/>
    </source>
</evidence>
<evidence type="ECO:0000259" key="4">
    <source>
        <dbReference type="PROSITE" id="PS51767"/>
    </source>
</evidence>
<proteinExistence type="inferred from homology"/>
<dbReference type="PRINTS" id="PR00792">
    <property type="entry name" value="PEPSIN"/>
</dbReference>
<dbReference type="InterPro" id="IPR033121">
    <property type="entry name" value="PEPTIDASE_A1"/>
</dbReference>
<dbReference type="Gene3D" id="2.40.70.10">
    <property type="entry name" value="Acid Proteases"/>
    <property type="match status" value="2"/>
</dbReference>
<evidence type="ECO:0000313" key="6">
    <source>
        <dbReference type="Proteomes" id="UP000027138"/>
    </source>
</evidence>
<dbReference type="Pfam" id="PF14541">
    <property type="entry name" value="TAXi_C"/>
    <property type="match status" value="1"/>
</dbReference>
<dbReference type="Pfam" id="PF14543">
    <property type="entry name" value="TAXi_N"/>
    <property type="match status" value="1"/>
</dbReference>
<name>A0A067KNU6_JATCU</name>
<dbReference type="FunFam" id="2.40.70.10:FF:000013">
    <property type="entry name" value="Aspartyl protease AED1"/>
    <property type="match status" value="1"/>
</dbReference>
<sequence length="465" mass="49651">MATSFSHSHCYFLCASLLCLFLFFSLEKEAHALQARKISHQLTHTIEVSNLFPSTACKHSTKVAENSATLKVVHRRGSCNHLNQDNANSPNVSEILLEDQSRVDSIHARISKTSGNLEETKATRLPAKIGASLGTSNYIVTIGLGTPKKDLPVVFDTGSDLTWTRCKPQVDTFDPTKSASYANISCRSQLCTSTGGGRSICSSSTCAYGVQYGDGSYSAGFLGQDKLTLGKKDSYDKFYFGCGQDIEGLFGKADGLLGLGRDKLSIVSQTASKYKKLFSYCLPTASSTGYLSFGASQSKSAKFVPLLTTSSDFYYLSLTGITVGGQKLSIPTSVFSTAGTIIDSGTVITRLPPAAYSALRSAFKKKMAKYPVAAPLSILDTCFDFSKTQTITFPKIVLSFSGTTDVEVDKTGTFFATGVDQACLAFAANGDAGDKAILGNTQQRTYEVIYDINGGKIGFSPAGCS</sequence>
<evidence type="ECO:0000256" key="3">
    <source>
        <dbReference type="SAM" id="SignalP"/>
    </source>
</evidence>
<accession>A0A067KNU6</accession>
<dbReference type="GO" id="GO:0004190">
    <property type="term" value="F:aspartic-type endopeptidase activity"/>
    <property type="evidence" value="ECO:0007669"/>
    <property type="project" value="InterPro"/>
</dbReference>
<dbReference type="KEGG" id="jcu:105637518"/>
<gene>
    <name evidence="5" type="ORF">JCGZ_07055</name>
</gene>
<reference evidence="5 6" key="1">
    <citation type="journal article" date="2014" name="PLoS ONE">
        <title>Global Analysis of Gene Expression Profiles in Physic Nut (Jatropha curcas L.) Seedlings Exposed to Salt Stress.</title>
        <authorList>
            <person name="Zhang L."/>
            <person name="Zhang C."/>
            <person name="Wu P."/>
            <person name="Chen Y."/>
            <person name="Li M."/>
            <person name="Jiang H."/>
            <person name="Wu G."/>
        </authorList>
    </citation>
    <scope>NUCLEOTIDE SEQUENCE [LARGE SCALE GENOMIC DNA]</scope>
    <source>
        <strain evidence="6">cv. GZQX0401</strain>
        <tissue evidence="5">Young leaves</tissue>
    </source>
</reference>
<comment type="similarity">
    <text evidence="1">Belongs to the peptidase A1 family.</text>
</comment>
<dbReference type="AlphaFoldDB" id="A0A067KNU6"/>
<feature type="domain" description="Peptidase A1" evidence="4">
    <location>
        <begin position="138"/>
        <end position="460"/>
    </location>
</feature>
<feature type="active site" evidence="2">
    <location>
        <position position="156"/>
    </location>
</feature>